<evidence type="ECO:0000313" key="2">
    <source>
        <dbReference type="EMBL" id="ALV06688.1"/>
    </source>
</evidence>
<organism evidence="2 3">
    <name type="scientific">Roseateles depolymerans</name>
    <dbReference type="NCBI Taxonomy" id="76731"/>
    <lineage>
        <taxon>Bacteria</taxon>
        <taxon>Pseudomonadati</taxon>
        <taxon>Pseudomonadota</taxon>
        <taxon>Betaproteobacteria</taxon>
        <taxon>Burkholderiales</taxon>
        <taxon>Sphaerotilaceae</taxon>
        <taxon>Roseateles</taxon>
    </lineage>
</organism>
<name>A0A0U3NE16_9BURK</name>
<evidence type="ECO:0000256" key="1">
    <source>
        <dbReference type="SAM" id="MobiDB-lite"/>
    </source>
</evidence>
<dbReference type="EMBL" id="CP013729">
    <property type="protein sequence ID" value="ALV06688.1"/>
    <property type="molecule type" value="Genomic_DNA"/>
</dbReference>
<evidence type="ECO:0000313" key="3">
    <source>
        <dbReference type="Proteomes" id="UP000060699"/>
    </source>
</evidence>
<dbReference type="STRING" id="76731.RD2015_2216"/>
<feature type="compositionally biased region" description="Pro residues" evidence="1">
    <location>
        <begin position="15"/>
        <end position="25"/>
    </location>
</feature>
<gene>
    <name evidence="2" type="ORF">RD2015_2216</name>
</gene>
<dbReference type="RefSeq" id="WP_157592950.1">
    <property type="nucleotide sequence ID" value="NZ_CP013729.1"/>
</dbReference>
<proteinExistence type="predicted"/>
<keyword evidence="3" id="KW-1185">Reference proteome</keyword>
<sequence length="58" mass="6445">MRTPNEPTDNFKLPPVAPKPAPQPQPEVWKPTGTPGIQQDQNGRLRTDLPDPYKGITI</sequence>
<dbReference type="Proteomes" id="UP000060699">
    <property type="component" value="Chromosome"/>
</dbReference>
<accession>A0A0U3NE16</accession>
<protein>
    <submittedName>
        <fullName evidence="2">Uncharacterized protein</fullName>
    </submittedName>
</protein>
<dbReference type="AlphaFoldDB" id="A0A0U3NE16"/>
<feature type="region of interest" description="Disordered" evidence="1">
    <location>
        <begin position="1"/>
        <end position="58"/>
    </location>
</feature>
<reference evidence="2 3" key="1">
    <citation type="submission" date="2015-12" db="EMBL/GenBank/DDBJ databases">
        <title>Complete genome of Roseateles depolymerans KCTC 42856.</title>
        <authorList>
            <person name="Kim K.M."/>
        </authorList>
    </citation>
    <scope>NUCLEOTIDE SEQUENCE [LARGE SCALE GENOMIC DNA]</scope>
    <source>
        <strain evidence="2 3">KCTC 42856</strain>
    </source>
</reference>
<dbReference type="KEGG" id="rdp:RD2015_2216"/>